<evidence type="ECO:0000313" key="2">
    <source>
        <dbReference type="Proteomes" id="UP000326565"/>
    </source>
</evidence>
<name>A0A5N5WJB9_9EURO</name>
<dbReference type="AlphaFoldDB" id="A0A5N5WJB9"/>
<keyword evidence="2" id="KW-1185">Reference proteome</keyword>
<proteinExistence type="predicted"/>
<protein>
    <submittedName>
        <fullName evidence="1">Uncharacterized protein</fullName>
    </submittedName>
</protein>
<dbReference type="Proteomes" id="UP000326565">
    <property type="component" value="Unassembled WGS sequence"/>
</dbReference>
<organism evidence="1 2">
    <name type="scientific">Aspergillus leporis</name>
    <dbReference type="NCBI Taxonomy" id="41062"/>
    <lineage>
        <taxon>Eukaryota</taxon>
        <taxon>Fungi</taxon>
        <taxon>Dikarya</taxon>
        <taxon>Ascomycota</taxon>
        <taxon>Pezizomycotina</taxon>
        <taxon>Eurotiomycetes</taxon>
        <taxon>Eurotiomycetidae</taxon>
        <taxon>Eurotiales</taxon>
        <taxon>Aspergillaceae</taxon>
        <taxon>Aspergillus</taxon>
        <taxon>Aspergillus subgen. Circumdati</taxon>
    </lineage>
</organism>
<dbReference type="EMBL" id="ML732384">
    <property type="protein sequence ID" value="KAB8068588.1"/>
    <property type="molecule type" value="Genomic_DNA"/>
</dbReference>
<reference evidence="1 2" key="1">
    <citation type="submission" date="2019-04" db="EMBL/GenBank/DDBJ databases">
        <title>Friends and foes A comparative genomics study of 23 Aspergillus species from section Flavi.</title>
        <authorList>
            <consortium name="DOE Joint Genome Institute"/>
            <person name="Kjaerbolling I."/>
            <person name="Vesth T."/>
            <person name="Frisvad J.C."/>
            <person name="Nybo J.L."/>
            <person name="Theobald S."/>
            <person name="Kildgaard S."/>
            <person name="Isbrandt T."/>
            <person name="Kuo A."/>
            <person name="Sato A."/>
            <person name="Lyhne E.K."/>
            <person name="Kogle M.E."/>
            <person name="Wiebenga A."/>
            <person name="Kun R.S."/>
            <person name="Lubbers R.J."/>
            <person name="Makela M.R."/>
            <person name="Barry K."/>
            <person name="Chovatia M."/>
            <person name="Clum A."/>
            <person name="Daum C."/>
            <person name="Haridas S."/>
            <person name="He G."/>
            <person name="LaButti K."/>
            <person name="Lipzen A."/>
            <person name="Mondo S."/>
            <person name="Riley R."/>
            <person name="Salamov A."/>
            <person name="Simmons B.A."/>
            <person name="Magnuson J.K."/>
            <person name="Henrissat B."/>
            <person name="Mortensen U.H."/>
            <person name="Larsen T.O."/>
            <person name="Devries R.P."/>
            <person name="Grigoriev I.V."/>
            <person name="Machida M."/>
            <person name="Baker S.E."/>
            <person name="Andersen M.R."/>
        </authorList>
    </citation>
    <scope>NUCLEOTIDE SEQUENCE [LARGE SCALE GENOMIC DNA]</scope>
    <source>
        <strain evidence="1 2">CBS 151.66</strain>
    </source>
</reference>
<sequence>MADSGGDSVESISMRHLWDSLTLVGSAVHGTLGIHAGLFRPFSRNARPAQSGKPEAVKSDKPQIRCTACLRPNVLTALLLPPSARAILPPHGAVVSFYQSPDNNRPLSNHRVSDYKARCLKTLPLVCEPPG</sequence>
<accession>A0A5N5WJB9</accession>
<gene>
    <name evidence="1" type="ORF">BDV29DRAFT_66683</name>
</gene>
<evidence type="ECO:0000313" key="1">
    <source>
        <dbReference type="EMBL" id="KAB8068588.1"/>
    </source>
</evidence>